<organism evidence="2 3">
    <name type="scientific">Candidatus Gottesmanbacteria bacterium GW2011_GWA1_44_24b</name>
    <dbReference type="NCBI Taxonomy" id="1618437"/>
    <lineage>
        <taxon>Bacteria</taxon>
        <taxon>Candidatus Gottesmaniibacteriota</taxon>
    </lineage>
</organism>
<dbReference type="EMBL" id="LCIQ01000023">
    <property type="protein sequence ID" value="KKT60577.1"/>
    <property type="molecule type" value="Genomic_DNA"/>
</dbReference>
<keyword evidence="1" id="KW-1133">Transmembrane helix</keyword>
<dbReference type="Proteomes" id="UP000034521">
    <property type="component" value="Unassembled WGS sequence"/>
</dbReference>
<gene>
    <name evidence="2" type="ORF">UW52_C0023G0020</name>
</gene>
<evidence type="ECO:0000313" key="2">
    <source>
        <dbReference type="EMBL" id="KKT60577.1"/>
    </source>
</evidence>
<evidence type="ECO:0000313" key="3">
    <source>
        <dbReference type="Proteomes" id="UP000034521"/>
    </source>
</evidence>
<keyword evidence="1" id="KW-0812">Transmembrane</keyword>
<evidence type="ECO:0000256" key="1">
    <source>
        <dbReference type="SAM" id="Phobius"/>
    </source>
</evidence>
<name>A0A0G1KW76_9BACT</name>
<reference evidence="2 3" key="1">
    <citation type="journal article" date="2015" name="Nature">
        <title>rRNA introns, odd ribosomes, and small enigmatic genomes across a large radiation of phyla.</title>
        <authorList>
            <person name="Brown C.T."/>
            <person name="Hug L.A."/>
            <person name="Thomas B.C."/>
            <person name="Sharon I."/>
            <person name="Castelle C.J."/>
            <person name="Singh A."/>
            <person name="Wilkins M.J."/>
            <person name="Williams K.H."/>
            <person name="Banfield J.F."/>
        </authorList>
    </citation>
    <scope>NUCLEOTIDE SEQUENCE [LARGE SCALE GENOMIC DNA]</scope>
</reference>
<sequence length="126" mass="13870">MHPVRISVINRSFFIARNSCGSRAIASECSFFGGECCRENVGTPDVGADAVSCRVTISVASGRAETIDSFRLYSAMIFSFFVFFGIPGSEVSIASIRTWFEAYHSFISLVNRKEPQKAIDKNLLTP</sequence>
<feature type="transmembrane region" description="Helical" evidence="1">
    <location>
        <begin position="70"/>
        <end position="88"/>
    </location>
</feature>
<comment type="caution">
    <text evidence="2">The sequence shown here is derived from an EMBL/GenBank/DDBJ whole genome shotgun (WGS) entry which is preliminary data.</text>
</comment>
<accession>A0A0G1KW76</accession>
<keyword evidence="1" id="KW-0472">Membrane</keyword>
<protein>
    <submittedName>
        <fullName evidence="2">Uncharacterized protein</fullName>
    </submittedName>
</protein>
<dbReference type="AlphaFoldDB" id="A0A0G1KW76"/>
<proteinExistence type="predicted"/>